<evidence type="ECO:0000313" key="3">
    <source>
        <dbReference type="Proteomes" id="UP000193719"/>
    </source>
</evidence>
<accession>A0A1Y1VFT7</accession>
<keyword evidence="1" id="KW-0732">Signal</keyword>
<gene>
    <name evidence="2" type="ORF">BCR36DRAFT_183322</name>
</gene>
<reference evidence="2 3" key="2">
    <citation type="submission" date="2016-08" db="EMBL/GenBank/DDBJ databases">
        <title>Pervasive Adenine N6-methylation of Active Genes in Fungi.</title>
        <authorList>
            <consortium name="DOE Joint Genome Institute"/>
            <person name="Mondo S.J."/>
            <person name="Dannebaum R.O."/>
            <person name="Kuo R.C."/>
            <person name="Labutti K."/>
            <person name="Haridas S."/>
            <person name="Kuo A."/>
            <person name="Salamov A."/>
            <person name="Ahrendt S.R."/>
            <person name="Lipzen A."/>
            <person name="Sullivan W."/>
            <person name="Andreopoulos W.B."/>
            <person name="Clum A."/>
            <person name="Lindquist E."/>
            <person name="Daum C."/>
            <person name="Ramamoorthy G.K."/>
            <person name="Gryganskyi A."/>
            <person name="Culley D."/>
            <person name="Magnuson J.K."/>
            <person name="James T.Y."/>
            <person name="O'Malley M.A."/>
            <person name="Stajich J.E."/>
            <person name="Spatafora J.W."/>
            <person name="Visel A."/>
            <person name="Grigoriev I.V."/>
        </authorList>
    </citation>
    <scope>NUCLEOTIDE SEQUENCE [LARGE SCALE GENOMIC DNA]</scope>
    <source>
        <strain evidence="3">finn</strain>
    </source>
</reference>
<feature type="chain" id="PRO_5012169136" description="L domain-like protein" evidence="1">
    <location>
        <begin position="21"/>
        <end position="126"/>
    </location>
</feature>
<evidence type="ECO:0000256" key="1">
    <source>
        <dbReference type="SAM" id="SignalP"/>
    </source>
</evidence>
<sequence length="126" mass="14975">MNILKFYVVFLNILLVLCSAEENDIEKLHNFLSNYIKGALYDVFVSHYNCNDKIYMNCQDNNITSLNIRLNNDENLNFNNFNDFPSFHSLKTIKIFNINFNNQEFPSRLLNSQNYPELTQLYIQMN</sequence>
<protein>
    <recommendedName>
        <fullName evidence="4">L domain-like protein</fullName>
    </recommendedName>
</protein>
<keyword evidence="3" id="KW-1185">Reference proteome</keyword>
<proteinExistence type="predicted"/>
<evidence type="ECO:0000313" key="2">
    <source>
        <dbReference type="EMBL" id="ORX55284.1"/>
    </source>
</evidence>
<dbReference type="AlphaFoldDB" id="A0A1Y1VFT7"/>
<evidence type="ECO:0008006" key="4">
    <source>
        <dbReference type="Google" id="ProtNLM"/>
    </source>
</evidence>
<dbReference type="EMBL" id="MCFH01000009">
    <property type="protein sequence ID" value="ORX55284.1"/>
    <property type="molecule type" value="Genomic_DNA"/>
</dbReference>
<name>A0A1Y1VFT7_9FUNG</name>
<comment type="caution">
    <text evidence="2">The sequence shown here is derived from an EMBL/GenBank/DDBJ whole genome shotgun (WGS) entry which is preliminary data.</text>
</comment>
<organism evidence="2 3">
    <name type="scientific">Piromyces finnis</name>
    <dbReference type="NCBI Taxonomy" id="1754191"/>
    <lineage>
        <taxon>Eukaryota</taxon>
        <taxon>Fungi</taxon>
        <taxon>Fungi incertae sedis</taxon>
        <taxon>Chytridiomycota</taxon>
        <taxon>Chytridiomycota incertae sedis</taxon>
        <taxon>Neocallimastigomycetes</taxon>
        <taxon>Neocallimastigales</taxon>
        <taxon>Neocallimastigaceae</taxon>
        <taxon>Piromyces</taxon>
    </lineage>
</organism>
<reference evidence="2 3" key="1">
    <citation type="submission" date="2016-08" db="EMBL/GenBank/DDBJ databases">
        <title>Genomes of anaerobic fungi encode conserved fungal cellulosomes for biomass hydrolysis.</title>
        <authorList>
            <consortium name="DOE Joint Genome Institute"/>
            <person name="Haitjema C.H."/>
            <person name="Gilmore S.P."/>
            <person name="Henske J.K."/>
            <person name="Solomon K.V."/>
            <person name="De Groot R."/>
            <person name="Kuo A."/>
            <person name="Mondo S.J."/>
            <person name="Salamov A.A."/>
            <person name="Labutti K."/>
            <person name="Zhao Z."/>
            <person name="Chiniquy J."/>
            <person name="Barry K."/>
            <person name="Brewer H.M."/>
            <person name="Purvine S.O."/>
            <person name="Wright A.T."/>
            <person name="Boxma B."/>
            <person name="Van Alen T."/>
            <person name="Hackstein J.H."/>
            <person name="Baker S.E."/>
            <person name="Grigoriev I.V."/>
            <person name="O'Malley M.A."/>
        </authorList>
    </citation>
    <scope>NUCLEOTIDE SEQUENCE [LARGE SCALE GENOMIC DNA]</scope>
    <source>
        <strain evidence="3">finn</strain>
    </source>
</reference>
<dbReference type="Proteomes" id="UP000193719">
    <property type="component" value="Unassembled WGS sequence"/>
</dbReference>
<feature type="signal peptide" evidence="1">
    <location>
        <begin position="1"/>
        <end position="20"/>
    </location>
</feature>